<sequence length="262" mass="29196">MILLLHELKENRKSLLIWSVTIGLICYGSILLYDSVAGQLSQVADLYANMGEITKALGMDKVSLATLDGYYATEIILMFALGSAMFAAMTGVNSLAKEEEGHTSEFLYTLPFSRSSILLWKYISVLVLILIFNAIVFCFNWLGVWQLDMTFSYTSMLHYHLLALLMQVELASICFFISSLSTKKQVGLAMGLVLLVYSLDMMIRIVTDLDFLKYLTPFYYANGADVFSGIGIDWPLFLVAGVISLFSVIGAALILEKKDFKA</sequence>
<dbReference type="STRING" id="1608583.BN1356_01649"/>
<evidence type="ECO:0000313" key="2">
    <source>
        <dbReference type="EMBL" id="CQR25307.1"/>
    </source>
</evidence>
<dbReference type="AlphaFoldDB" id="A0A0E4CT33"/>
<accession>A0A0E4CT33</accession>
<dbReference type="Proteomes" id="UP000198604">
    <property type="component" value="Unassembled WGS sequence"/>
</dbReference>
<keyword evidence="1" id="KW-0812">Transmembrane</keyword>
<dbReference type="GO" id="GO:0140359">
    <property type="term" value="F:ABC-type transporter activity"/>
    <property type="evidence" value="ECO:0007669"/>
    <property type="project" value="InterPro"/>
</dbReference>
<dbReference type="EMBL" id="CTEN01000003">
    <property type="protein sequence ID" value="CQR25307.1"/>
    <property type="molecule type" value="Genomic_DNA"/>
</dbReference>
<keyword evidence="1" id="KW-1133">Transmembrane helix</keyword>
<dbReference type="Pfam" id="PF12679">
    <property type="entry name" value="ABC2_membrane_2"/>
    <property type="match status" value="1"/>
</dbReference>
<reference evidence="3" key="1">
    <citation type="submission" date="2015-03" db="EMBL/GenBank/DDBJ databases">
        <authorList>
            <person name="Urmite Genomes"/>
        </authorList>
    </citation>
    <scope>NUCLEOTIDE SEQUENCE [LARGE SCALE GENOMIC DNA]</scope>
    <source>
        <strain evidence="3">FF10</strain>
    </source>
</reference>
<dbReference type="PANTHER" id="PTHR37305">
    <property type="entry name" value="INTEGRAL MEMBRANE PROTEIN-RELATED"/>
    <property type="match status" value="1"/>
</dbReference>
<feature type="transmembrane region" description="Helical" evidence="1">
    <location>
        <begin position="117"/>
        <end position="142"/>
    </location>
</feature>
<feature type="transmembrane region" description="Helical" evidence="1">
    <location>
        <begin position="186"/>
        <end position="206"/>
    </location>
</feature>
<feature type="transmembrane region" description="Helical" evidence="1">
    <location>
        <begin position="15"/>
        <end position="33"/>
    </location>
</feature>
<evidence type="ECO:0000256" key="1">
    <source>
        <dbReference type="SAM" id="Phobius"/>
    </source>
</evidence>
<feature type="transmembrane region" description="Helical" evidence="1">
    <location>
        <begin position="157"/>
        <end position="177"/>
    </location>
</feature>
<name>A0A0E4CT33_9STRE</name>
<dbReference type="PANTHER" id="PTHR37305:SF1">
    <property type="entry name" value="MEMBRANE PROTEIN"/>
    <property type="match status" value="1"/>
</dbReference>
<keyword evidence="1" id="KW-0472">Membrane</keyword>
<proteinExistence type="predicted"/>
<organism evidence="2 3">
    <name type="scientific">Streptococcus varani</name>
    <dbReference type="NCBI Taxonomy" id="1608583"/>
    <lineage>
        <taxon>Bacteria</taxon>
        <taxon>Bacillati</taxon>
        <taxon>Bacillota</taxon>
        <taxon>Bacilli</taxon>
        <taxon>Lactobacillales</taxon>
        <taxon>Streptococcaceae</taxon>
        <taxon>Streptococcus</taxon>
    </lineage>
</organism>
<protein>
    <submittedName>
        <fullName evidence="2">Membrane protein</fullName>
    </submittedName>
</protein>
<feature type="transmembrane region" description="Helical" evidence="1">
    <location>
        <begin position="75"/>
        <end position="96"/>
    </location>
</feature>
<dbReference type="OrthoDB" id="9800309at2"/>
<feature type="transmembrane region" description="Helical" evidence="1">
    <location>
        <begin position="234"/>
        <end position="255"/>
    </location>
</feature>
<dbReference type="RefSeq" id="WP_093650866.1">
    <property type="nucleotide sequence ID" value="NZ_CTEN01000003.1"/>
</dbReference>
<evidence type="ECO:0000313" key="3">
    <source>
        <dbReference type="Proteomes" id="UP000198604"/>
    </source>
</evidence>
<gene>
    <name evidence="2" type="ORF">BN1356_01649</name>
</gene>
<keyword evidence="3" id="KW-1185">Reference proteome</keyword>
<dbReference type="GO" id="GO:0005886">
    <property type="term" value="C:plasma membrane"/>
    <property type="evidence" value="ECO:0007669"/>
    <property type="project" value="UniProtKB-SubCell"/>
</dbReference>